<comment type="caution">
    <text evidence="1">The sequence shown here is derived from an EMBL/GenBank/DDBJ whole genome shotgun (WGS) entry which is preliminary data.</text>
</comment>
<protein>
    <submittedName>
        <fullName evidence="1">Uncharacterized protein</fullName>
    </submittedName>
</protein>
<reference evidence="1" key="1">
    <citation type="submission" date="2024-01" db="EMBL/GenBank/DDBJ databases">
        <title>Bank of Algae and Cyanobacteria of the Azores (BACA) strain genomes.</title>
        <authorList>
            <person name="Luz R."/>
            <person name="Cordeiro R."/>
            <person name="Fonseca A."/>
            <person name="Goncalves V."/>
        </authorList>
    </citation>
    <scope>NUCLEOTIDE SEQUENCE</scope>
    <source>
        <strain evidence="1">BACA0141</strain>
    </source>
</reference>
<dbReference type="AlphaFoldDB" id="A0AAW9PST7"/>
<evidence type="ECO:0000313" key="2">
    <source>
        <dbReference type="Proteomes" id="UP001333818"/>
    </source>
</evidence>
<sequence>MTISGDLKLISTIEYPDEDFQPIPKGDKQRRNLSYTAEALRLLSYLNIHVL</sequence>
<dbReference type="RefSeq" id="WP_330481909.1">
    <property type="nucleotide sequence ID" value="NZ_JAZBJZ010000004.1"/>
</dbReference>
<proteinExistence type="predicted"/>
<keyword evidence="2" id="KW-1185">Reference proteome</keyword>
<organism evidence="1 2">
    <name type="scientific">Tumidithrix elongata BACA0141</name>
    <dbReference type="NCBI Taxonomy" id="2716417"/>
    <lineage>
        <taxon>Bacteria</taxon>
        <taxon>Bacillati</taxon>
        <taxon>Cyanobacteriota</taxon>
        <taxon>Cyanophyceae</taxon>
        <taxon>Pseudanabaenales</taxon>
        <taxon>Pseudanabaenaceae</taxon>
        <taxon>Tumidithrix</taxon>
        <taxon>Tumidithrix elongata</taxon>
    </lineage>
</organism>
<dbReference type="Proteomes" id="UP001333818">
    <property type="component" value="Unassembled WGS sequence"/>
</dbReference>
<accession>A0AAW9PST7</accession>
<evidence type="ECO:0000313" key="1">
    <source>
        <dbReference type="EMBL" id="MEE3715487.1"/>
    </source>
</evidence>
<name>A0AAW9PST7_9CYAN</name>
<gene>
    <name evidence="1" type="ORF">V2H45_01870</name>
</gene>
<dbReference type="EMBL" id="JAZBJZ010000004">
    <property type="protein sequence ID" value="MEE3715487.1"/>
    <property type="molecule type" value="Genomic_DNA"/>
</dbReference>